<evidence type="ECO:0000313" key="3">
    <source>
        <dbReference type="Proteomes" id="UP000032534"/>
    </source>
</evidence>
<reference evidence="2 3" key="1">
    <citation type="submission" date="2014-11" db="EMBL/GenBank/DDBJ databases">
        <title>Draft Genome Sequences of Paenibacillus polymyxa NRRL B-30509 and Paenibacillus terrae NRRL B-30644, Strains from a Poultry Environment that Produce Tridecaptin A and Paenicidins.</title>
        <authorList>
            <person name="van Belkum M.J."/>
            <person name="Lohans C.T."/>
            <person name="Vederas J.C."/>
        </authorList>
    </citation>
    <scope>NUCLEOTIDE SEQUENCE [LARGE SCALE GENOMIC DNA]</scope>
    <source>
        <strain evidence="2 3">NRRL B-30644</strain>
    </source>
</reference>
<dbReference type="OrthoDB" id="2166208at2"/>
<organism evidence="2 3">
    <name type="scientific">Paenibacillus terrae</name>
    <dbReference type="NCBI Taxonomy" id="159743"/>
    <lineage>
        <taxon>Bacteria</taxon>
        <taxon>Bacillati</taxon>
        <taxon>Bacillota</taxon>
        <taxon>Bacilli</taxon>
        <taxon>Bacillales</taxon>
        <taxon>Paenibacillaceae</taxon>
        <taxon>Paenibacillus</taxon>
    </lineage>
</organism>
<dbReference type="AlphaFoldDB" id="A0A0D7WY23"/>
<comment type="caution">
    <text evidence="2">The sequence shown here is derived from an EMBL/GenBank/DDBJ whole genome shotgun (WGS) entry which is preliminary data.</text>
</comment>
<keyword evidence="3" id="KW-1185">Reference proteome</keyword>
<dbReference type="InterPro" id="IPR041183">
    <property type="entry name" value="Cyclophilin-like"/>
</dbReference>
<dbReference type="Proteomes" id="UP000032534">
    <property type="component" value="Unassembled WGS sequence"/>
</dbReference>
<proteinExistence type="predicted"/>
<dbReference type="RefSeq" id="WP_044647593.1">
    <property type="nucleotide sequence ID" value="NZ_JTHP01000042.1"/>
</dbReference>
<dbReference type="PATRIC" id="fig|159743.3.peg.4201"/>
<sequence length="122" mass="13703">MAKSLKLIINDEHFTALLNDNRTVEDLLKMLPMELTLRRYAQHEYYSSLPKKPSIKSVPMTSDAYAGGLYYYDGWSAFTVLFDDAQIAPYEVVHLGDVNEEIISTLAASGDTVKVILEALDI</sequence>
<protein>
    <recommendedName>
        <fullName evidence="1">Cyclophilin-like domain-containing protein</fullName>
    </recommendedName>
</protein>
<feature type="domain" description="Cyclophilin-like" evidence="1">
    <location>
        <begin position="7"/>
        <end position="117"/>
    </location>
</feature>
<dbReference type="InterPro" id="IPR029000">
    <property type="entry name" value="Cyclophilin-like_dom_sf"/>
</dbReference>
<evidence type="ECO:0000313" key="2">
    <source>
        <dbReference type="EMBL" id="KJD44070.1"/>
    </source>
</evidence>
<evidence type="ECO:0000259" key="1">
    <source>
        <dbReference type="Pfam" id="PF18050"/>
    </source>
</evidence>
<dbReference type="SUPFAM" id="SSF50891">
    <property type="entry name" value="Cyclophilin-like"/>
    <property type="match status" value="1"/>
</dbReference>
<dbReference type="Gene3D" id="2.40.100.20">
    <property type="match status" value="1"/>
</dbReference>
<gene>
    <name evidence="2" type="ORF">QD47_18885</name>
</gene>
<dbReference type="EMBL" id="JTHP01000042">
    <property type="protein sequence ID" value="KJD44070.1"/>
    <property type="molecule type" value="Genomic_DNA"/>
</dbReference>
<accession>A0A0D7WY23</accession>
<dbReference type="Pfam" id="PF18050">
    <property type="entry name" value="Cyclophil_like2"/>
    <property type="match status" value="1"/>
</dbReference>
<name>A0A0D7WY23_9BACL</name>